<evidence type="ECO:0000313" key="2">
    <source>
        <dbReference type="EMBL" id="PIC20368.1"/>
    </source>
</evidence>
<dbReference type="EMBL" id="PDUG01000006">
    <property type="protein sequence ID" value="PIC20368.1"/>
    <property type="molecule type" value="Genomic_DNA"/>
</dbReference>
<dbReference type="AlphaFoldDB" id="A0A2G5SZF7"/>
<gene>
    <name evidence="2" type="primary">Cnig_chr_X.g25593</name>
    <name evidence="2" type="ORF">B9Z55_025593</name>
</gene>
<reference evidence="3" key="1">
    <citation type="submission" date="2017-10" db="EMBL/GenBank/DDBJ databases">
        <title>Rapid genome shrinkage in a self-fertile nematode reveals novel sperm competition proteins.</title>
        <authorList>
            <person name="Yin D."/>
            <person name="Schwarz E.M."/>
            <person name="Thomas C.G."/>
            <person name="Felde R.L."/>
            <person name="Korf I.F."/>
            <person name="Cutter A.D."/>
            <person name="Schartner C.M."/>
            <person name="Ralston E.J."/>
            <person name="Meyer B.J."/>
            <person name="Haag E.S."/>
        </authorList>
    </citation>
    <scope>NUCLEOTIDE SEQUENCE [LARGE SCALE GENOMIC DNA]</scope>
    <source>
        <strain evidence="3">JU1422</strain>
    </source>
</reference>
<comment type="caution">
    <text evidence="2">The sequence shown here is derived from an EMBL/GenBank/DDBJ whole genome shotgun (WGS) entry which is preliminary data.</text>
</comment>
<sequence length="83" mass="9726">MNQLFQHRLDNYLNILNRDMAILAADPECPPELWDFFEEIAMLAVRLWNVGNEPFTHHGVELVQQLNGAVNQRYALLLRLAFF</sequence>
<feature type="domain" description="RUN" evidence="1">
    <location>
        <begin position="1"/>
        <end position="83"/>
    </location>
</feature>
<evidence type="ECO:0000313" key="3">
    <source>
        <dbReference type="Proteomes" id="UP000230233"/>
    </source>
</evidence>
<accession>A0A2G5SZF7</accession>
<protein>
    <recommendedName>
        <fullName evidence="1">RUN domain-containing protein</fullName>
    </recommendedName>
</protein>
<proteinExistence type="predicted"/>
<dbReference type="InterPro" id="IPR004012">
    <property type="entry name" value="Run_dom"/>
</dbReference>
<organism evidence="2 3">
    <name type="scientific">Caenorhabditis nigoni</name>
    <dbReference type="NCBI Taxonomy" id="1611254"/>
    <lineage>
        <taxon>Eukaryota</taxon>
        <taxon>Metazoa</taxon>
        <taxon>Ecdysozoa</taxon>
        <taxon>Nematoda</taxon>
        <taxon>Chromadorea</taxon>
        <taxon>Rhabditida</taxon>
        <taxon>Rhabditina</taxon>
        <taxon>Rhabditomorpha</taxon>
        <taxon>Rhabditoidea</taxon>
        <taxon>Rhabditidae</taxon>
        <taxon>Peloderinae</taxon>
        <taxon>Caenorhabditis</taxon>
    </lineage>
</organism>
<keyword evidence="3" id="KW-1185">Reference proteome</keyword>
<dbReference type="OrthoDB" id="10330225at2759"/>
<dbReference type="Proteomes" id="UP000230233">
    <property type="component" value="Chromosome X"/>
</dbReference>
<dbReference type="PROSITE" id="PS50826">
    <property type="entry name" value="RUN"/>
    <property type="match status" value="1"/>
</dbReference>
<evidence type="ECO:0000259" key="1">
    <source>
        <dbReference type="PROSITE" id="PS50826"/>
    </source>
</evidence>
<name>A0A2G5SZF7_9PELO</name>